<dbReference type="PANTHER" id="PTHR24305">
    <property type="entry name" value="CYTOCHROME P450"/>
    <property type="match status" value="1"/>
</dbReference>
<accession>A0ABR4JCL6</accession>
<evidence type="ECO:0000256" key="4">
    <source>
        <dbReference type="ARBA" id="ARBA00022723"/>
    </source>
</evidence>
<evidence type="ECO:0000256" key="6">
    <source>
        <dbReference type="ARBA" id="ARBA00023004"/>
    </source>
</evidence>
<feature type="transmembrane region" description="Helical" evidence="8">
    <location>
        <begin position="12"/>
        <end position="32"/>
    </location>
</feature>
<keyword evidence="4" id="KW-0479">Metal-binding</keyword>
<dbReference type="InterPro" id="IPR002401">
    <property type="entry name" value="Cyt_P450_E_grp-I"/>
</dbReference>
<dbReference type="InterPro" id="IPR050121">
    <property type="entry name" value="Cytochrome_P450_monoxygenase"/>
</dbReference>
<evidence type="ECO:0000256" key="7">
    <source>
        <dbReference type="ARBA" id="ARBA00023033"/>
    </source>
</evidence>
<dbReference type="CDD" id="cd11062">
    <property type="entry name" value="CYP58-like"/>
    <property type="match status" value="1"/>
</dbReference>
<dbReference type="Proteomes" id="UP001610446">
    <property type="component" value="Unassembled WGS sequence"/>
</dbReference>
<dbReference type="InterPro" id="IPR001128">
    <property type="entry name" value="Cyt_P450"/>
</dbReference>
<sequence length="512" mass="58286">MSPEHGKLWNLAVIGGASFFVFLTLRTIYRLYFHPLSKVPGPKLAAASHIVEFYYDVILGGMYCWELKRMHEKYGPVVRINPRQVHILDPDFYDEIYAGGNRKRDKDPTFPPRLGMSLSVISTVPHDHHRMRRKILNNFFSKQSVMNLEPILQEKTDKLAQRFREANSAGTVVKLEYAFAALTADVISHYCYGSSLGYLEERYPENDLKEAFNTLFNGIHILYFFPLWGQLMNQLPPYIVSLLNPKSKVLAYFRSMVRQQAIEALDAQAKGKASDKKQSIFNALVDPALPPQERTVDRLTEEGMIVLGAGAETTANTLTLGAYHLIRNPSILLRLREELRNTAMPHHNSQPRWADLEKLPYLTAVVNETLRLAIGGSWRMPRIATQETLTCNGVELPAGTPLITCSWFVHMNPEIFPNPMKFDPDRWIVAAERGIHLPKYLTNFAKGSRNCLGINLAYAELYMVIARFAREFNMDLHNTTDADIAYDRDYAVWHSNKGPWSVGVQINGVLDD</sequence>
<evidence type="ECO:0000256" key="3">
    <source>
        <dbReference type="ARBA" id="ARBA00022617"/>
    </source>
</evidence>
<reference evidence="9 10" key="1">
    <citation type="submission" date="2024-07" db="EMBL/GenBank/DDBJ databases">
        <title>Section-level genome sequencing and comparative genomics of Aspergillus sections Usti and Cavernicolus.</title>
        <authorList>
            <consortium name="Lawrence Berkeley National Laboratory"/>
            <person name="Nybo J.L."/>
            <person name="Vesth T.C."/>
            <person name="Theobald S."/>
            <person name="Frisvad J.C."/>
            <person name="Larsen T.O."/>
            <person name="Kjaerboelling I."/>
            <person name="Rothschild-Mancinelli K."/>
            <person name="Lyhne E.K."/>
            <person name="Kogle M.E."/>
            <person name="Barry K."/>
            <person name="Clum A."/>
            <person name="Na H."/>
            <person name="Ledsgaard L."/>
            <person name="Lin J."/>
            <person name="Lipzen A."/>
            <person name="Kuo A."/>
            <person name="Riley R."/>
            <person name="Mondo S."/>
            <person name="Labutti K."/>
            <person name="Haridas S."/>
            <person name="Pangalinan J."/>
            <person name="Salamov A.A."/>
            <person name="Simmons B.A."/>
            <person name="Magnuson J.K."/>
            <person name="Chen J."/>
            <person name="Drula E."/>
            <person name="Henrissat B."/>
            <person name="Wiebenga A."/>
            <person name="Lubbers R.J."/>
            <person name="Gomes A.C."/>
            <person name="Makela M.R."/>
            <person name="Stajich J."/>
            <person name="Grigoriev I.V."/>
            <person name="Mortensen U.H."/>
            <person name="De Vries R.P."/>
            <person name="Baker S.E."/>
            <person name="Andersen M.R."/>
        </authorList>
    </citation>
    <scope>NUCLEOTIDE SEQUENCE [LARGE SCALE GENOMIC DNA]</scope>
    <source>
        <strain evidence="9 10">CBS 123904</strain>
    </source>
</reference>
<evidence type="ECO:0000256" key="1">
    <source>
        <dbReference type="ARBA" id="ARBA00001971"/>
    </source>
</evidence>
<dbReference type="PRINTS" id="PR00385">
    <property type="entry name" value="P450"/>
</dbReference>
<dbReference type="PRINTS" id="PR00463">
    <property type="entry name" value="EP450I"/>
</dbReference>
<keyword evidence="10" id="KW-1185">Reference proteome</keyword>
<name>A0ABR4JCL6_9EURO</name>
<gene>
    <name evidence="9" type="ORF">BJY01DRAFT_251308</name>
</gene>
<keyword evidence="8" id="KW-0472">Membrane</keyword>
<dbReference type="EMBL" id="JBFXLU010000155">
    <property type="protein sequence ID" value="KAL2837798.1"/>
    <property type="molecule type" value="Genomic_DNA"/>
</dbReference>
<evidence type="ECO:0000256" key="2">
    <source>
        <dbReference type="ARBA" id="ARBA00010617"/>
    </source>
</evidence>
<comment type="similarity">
    <text evidence="2">Belongs to the cytochrome P450 family.</text>
</comment>
<dbReference type="Gene3D" id="1.10.630.10">
    <property type="entry name" value="Cytochrome P450"/>
    <property type="match status" value="1"/>
</dbReference>
<organism evidence="9 10">
    <name type="scientific">Aspergillus pseudoustus</name>
    <dbReference type="NCBI Taxonomy" id="1810923"/>
    <lineage>
        <taxon>Eukaryota</taxon>
        <taxon>Fungi</taxon>
        <taxon>Dikarya</taxon>
        <taxon>Ascomycota</taxon>
        <taxon>Pezizomycotina</taxon>
        <taxon>Eurotiomycetes</taxon>
        <taxon>Eurotiomycetidae</taxon>
        <taxon>Eurotiales</taxon>
        <taxon>Aspergillaceae</taxon>
        <taxon>Aspergillus</taxon>
        <taxon>Aspergillus subgen. Nidulantes</taxon>
    </lineage>
</organism>
<protein>
    <submittedName>
        <fullName evidence="9">Cytochrome P450</fullName>
    </submittedName>
</protein>
<keyword evidence="5" id="KW-0560">Oxidoreductase</keyword>
<keyword evidence="8" id="KW-1133">Transmembrane helix</keyword>
<evidence type="ECO:0000256" key="5">
    <source>
        <dbReference type="ARBA" id="ARBA00023002"/>
    </source>
</evidence>
<evidence type="ECO:0000256" key="8">
    <source>
        <dbReference type="SAM" id="Phobius"/>
    </source>
</evidence>
<evidence type="ECO:0000313" key="10">
    <source>
        <dbReference type="Proteomes" id="UP001610446"/>
    </source>
</evidence>
<keyword evidence="3" id="KW-0349">Heme</keyword>
<proteinExistence type="inferred from homology"/>
<keyword evidence="6" id="KW-0408">Iron</keyword>
<keyword evidence="7" id="KW-0503">Monooxygenase</keyword>
<dbReference type="PANTHER" id="PTHR24305:SF157">
    <property type="entry name" value="N-ACETYLTRYPTOPHAN 6-HYDROXYLASE IVOC-RELATED"/>
    <property type="match status" value="1"/>
</dbReference>
<keyword evidence="8" id="KW-0812">Transmembrane</keyword>
<comment type="cofactor">
    <cofactor evidence="1">
        <name>heme</name>
        <dbReference type="ChEBI" id="CHEBI:30413"/>
    </cofactor>
</comment>
<dbReference type="SUPFAM" id="SSF48264">
    <property type="entry name" value="Cytochrome P450"/>
    <property type="match status" value="1"/>
</dbReference>
<evidence type="ECO:0000313" key="9">
    <source>
        <dbReference type="EMBL" id="KAL2837798.1"/>
    </source>
</evidence>
<dbReference type="InterPro" id="IPR036396">
    <property type="entry name" value="Cyt_P450_sf"/>
</dbReference>
<comment type="caution">
    <text evidence="9">The sequence shown here is derived from an EMBL/GenBank/DDBJ whole genome shotgun (WGS) entry which is preliminary data.</text>
</comment>
<dbReference type="Pfam" id="PF00067">
    <property type="entry name" value="p450"/>
    <property type="match status" value="1"/>
</dbReference>